<protein>
    <submittedName>
        <fullName evidence="3">Tfp pilus assembly protein PilF</fullName>
    </submittedName>
</protein>
<feature type="repeat" description="TPR" evidence="1">
    <location>
        <begin position="787"/>
        <end position="820"/>
    </location>
</feature>
<dbReference type="InterPro" id="IPR019734">
    <property type="entry name" value="TPR_rpt"/>
</dbReference>
<dbReference type="PANTHER" id="PTHR10098">
    <property type="entry name" value="RAPSYN-RELATED"/>
    <property type="match status" value="1"/>
</dbReference>
<dbReference type="RefSeq" id="WP_218818924.1">
    <property type="nucleotide sequence ID" value="NZ_FZNQ01000006.1"/>
</dbReference>
<feature type="repeat" description="TPR" evidence="1">
    <location>
        <begin position="864"/>
        <end position="897"/>
    </location>
</feature>
<evidence type="ECO:0000256" key="2">
    <source>
        <dbReference type="SAM" id="Coils"/>
    </source>
</evidence>
<dbReference type="SUPFAM" id="SSF52540">
    <property type="entry name" value="P-loop containing nucleoside triphosphate hydrolases"/>
    <property type="match status" value="1"/>
</dbReference>
<evidence type="ECO:0000313" key="4">
    <source>
        <dbReference type="Proteomes" id="UP000198397"/>
    </source>
</evidence>
<accession>A0A238W7E9</accession>
<reference evidence="3 4" key="1">
    <citation type="submission" date="2017-06" db="EMBL/GenBank/DDBJ databases">
        <authorList>
            <person name="Kim H.J."/>
            <person name="Triplett B.A."/>
        </authorList>
    </citation>
    <scope>NUCLEOTIDE SEQUENCE [LARGE SCALE GENOMIC DNA]</scope>
    <source>
        <strain evidence="3 4">DSM 8800</strain>
    </source>
</reference>
<dbReference type="PROSITE" id="PS50293">
    <property type="entry name" value="TPR_REGION"/>
    <property type="match status" value="1"/>
</dbReference>
<dbReference type="PANTHER" id="PTHR10098:SF108">
    <property type="entry name" value="TETRATRICOPEPTIDE REPEAT PROTEIN 28"/>
    <property type="match status" value="1"/>
</dbReference>
<dbReference type="InterPro" id="IPR027417">
    <property type="entry name" value="P-loop_NTPase"/>
</dbReference>
<dbReference type="Pfam" id="PF13424">
    <property type="entry name" value="TPR_12"/>
    <property type="match status" value="3"/>
</dbReference>
<keyword evidence="1" id="KW-0802">TPR repeat</keyword>
<dbReference type="Proteomes" id="UP000198397">
    <property type="component" value="Unassembled WGS sequence"/>
</dbReference>
<organism evidence="3 4">
    <name type="scientific">Halorubrum vacuolatum</name>
    <name type="common">Natronobacterium vacuolatum</name>
    <dbReference type="NCBI Taxonomy" id="63740"/>
    <lineage>
        <taxon>Archaea</taxon>
        <taxon>Methanobacteriati</taxon>
        <taxon>Methanobacteriota</taxon>
        <taxon>Stenosarchaea group</taxon>
        <taxon>Halobacteria</taxon>
        <taxon>Halobacteriales</taxon>
        <taxon>Haloferacaceae</taxon>
        <taxon>Halorubrum</taxon>
    </lineage>
</organism>
<dbReference type="EMBL" id="FZNQ01000006">
    <property type="protein sequence ID" value="SNR42438.1"/>
    <property type="molecule type" value="Genomic_DNA"/>
</dbReference>
<dbReference type="PROSITE" id="PS50005">
    <property type="entry name" value="TPR"/>
    <property type="match status" value="4"/>
</dbReference>
<evidence type="ECO:0000313" key="3">
    <source>
        <dbReference type="EMBL" id="SNR42438.1"/>
    </source>
</evidence>
<dbReference type="Gene3D" id="1.25.40.10">
    <property type="entry name" value="Tetratricopeptide repeat domain"/>
    <property type="match status" value="1"/>
</dbReference>
<feature type="repeat" description="TPR" evidence="1">
    <location>
        <begin position="824"/>
        <end position="857"/>
    </location>
</feature>
<feature type="coiled-coil region" evidence="2">
    <location>
        <begin position="170"/>
        <end position="197"/>
    </location>
</feature>
<gene>
    <name evidence="3" type="ORF">SAMN06264855_1061</name>
</gene>
<dbReference type="InterPro" id="IPR011990">
    <property type="entry name" value="TPR-like_helical_dom_sf"/>
</dbReference>
<name>A0A238W7E9_HALVU</name>
<dbReference type="SUPFAM" id="SSF48452">
    <property type="entry name" value="TPR-like"/>
    <property type="match status" value="2"/>
</dbReference>
<dbReference type="SMART" id="SM00028">
    <property type="entry name" value="TPR"/>
    <property type="match status" value="6"/>
</dbReference>
<feature type="repeat" description="TPR" evidence="1">
    <location>
        <begin position="707"/>
        <end position="740"/>
    </location>
</feature>
<dbReference type="AlphaFoldDB" id="A0A238W7E9"/>
<dbReference type="OrthoDB" id="11410at2157"/>
<sequence>MLESLAINLLATGLTAGTGVGARKVRAALRHRQVSEAISGVATEFNKALEQAIKEENERRDSNELAGVTTDWGAVAEHLAITEAAPDPTSRHAREEIDILFQDEEAAIASLAEAIGAVNEGVGVAMREDADVRAAIEGALTRAYRRAVADFERRVARDEELAAVFEAETNLVLVEQIRDLLERLDTLQEDVDRLLTQDIRNEGFRQLSSVYFERVSPSPETCWQTTFTLADVHAGIPAARSGHQEETTASAELIDALEAGQNRIVVGRPGAGKSTLCKQVALEWYQAEETGPVLYRESGRGDGQFQSTGTLSDAIDRSEGHVLVVVEDAVREAANAILGVIEEYGDTPTVSFLLDARRGEFEQFGAGEATDRTKRRLGDLLDRLPQYQLPAITDTDIVRVVNAFEEATGRTVGRDPAHLYAEITGEDAEEFGAFLLLSFHLPVGWDSIDREGTETGFEAHVRSRYETLHNPGSEDAVRDLSRFDPALLADVGVMVNLLNAAGIGIHPELVHALAAEYGHDIDTHDEIVDIRAALEGWFLYRTSGDEGPVRTTHELWSTLYLRHLAREHAAQQATSRLRDRSEPRVGRCLDALFRLCDDETHREELARAFPDSAVLASIADDPGAAAAEYVEAIFEVGERWPVLAPLFGTTKTARYELPEAISEDTSQWIVTTRGHAHRKRGAYPKARAEYKQALQEAREVDDRHGEARSLNNLGVVAEVLGEYEDAREYYQQSLDILRDIGDRAGEAKSLNNLGVVAEVLGVYEDAREYHQQSLDINRDIGDRAGEAKSLNNLGVVAGALGEDEDAREYYQKSLDILRDIGDRAGEATNLGVVASNLGEYEDAREYHQQSLDINRDIGDRAGEAKSLKNLGVVAQRLGEYEEAREYYQQSLDIFRDLGHAHAEQVESHLAELPENEWAFSVR</sequence>
<proteinExistence type="predicted"/>
<keyword evidence="2" id="KW-0175">Coiled coil</keyword>
<keyword evidence="4" id="KW-1185">Reference proteome</keyword>
<dbReference type="Gene3D" id="3.40.50.300">
    <property type="entry name" value="P-loop containing nucleotide triphosphate hydrolases"/>
    <property type="match status" value="1"/>
</dbReference>
<evidence type="ECO:0000256" key="1">
    <source>
        <dbReference type="PROSITE-ProRule" id="PRU00339"/>
    </source>
</evidence>